<dbReference type="GO" id="GO:0003676">
    <property type="term" value="F:nucleic acid binding"/>
    <property type="evidence" value="ECO:0007669"/>
    <property type="project" value="InterPro"/>
</dbReference>
<dbReference type="InterPro" id="IPR012337">
    <property type="entry name" value="RNaseH-like_sf"/>
</dbReference>
<reference evidence="2 3" key="1">
    <citation type="submission" date="2016-05" db="EMBL/GenBank/DDBJ databases">
        <title>A degradative enzymes factory behind the ericoid mycorrhizal symbiosis.</title>
        <authorList>
            <consortium name="DOE Joint Genome Institute"/>
            <person name="Martino E."/>
            <person name="Morin E."/>
            <person name="Grelet G."/>
            <person name="Kuo A."/>
            <person name="Kohler A."/>
            <person name="Daghino S."/>
            <person name="Barry K."/>
            <person name="Choi C."/>
            <person name="Cichocki N."/>
            <person name="Clum A."/>
            <person name="Copeland A."/>
            <person name="Hainaut M."/>
            <person name="Haridas S."/>
            <person name="Labutti K."/>
            <person name="Lindquist E."/>
            <person name="Lipzen A."/>
            <person name="Khouja H.-R."/>
            <person name="Murat C."/>
            <person name="Ohm R."/>
            <person name="Olson A."/>
            <person name="Spatafora J."/>
            <person name="Veneault-Fourrey C."/>
            <person name="Henrissat B."/>
            <person name="Grigoriev I."/>
            <person name="Martin F."/>
            <person name="Perotto S."/>
        </authorList>
    </citation>
    <scope>NUCLEOTIDE SEQUENCE [LARGE SCALE GENOMIC DNA]</scope>
    <source>
        <strain evidence="2 3">UAMH 7357</strain>
    </source>
</reference>
<dbReference type="InterPro" id="IPR036397">
    <property type="entry name" value="RNaseH_sf"/>
</dbReference>
<dbReference type="EMBL" id="KZ613481">
    <property type="protein sequence ID" value="PMD21492.1"/>
    <property type="molecule type" value="Genomic_DNA"/>
</dbReference>
<dbReference type="PANTHER" id="PTHR28083:SF1">
    <property type="entry name" value="GOOD FOR FULL DBP5 ACTIVITY PROTEIN 2"/>
    <property type="match status" value="1"/>
</dbReference>
<evidence type="ECO:0000259" key="1">
    <source>
        <dbReference type="Pfam" id="PF21762"/>
    </source>
</evidence>
<dbReference type="InterPro" id="IPR040151">
    <property type="entry name" value="Gfd2/YDR514C-like"/>
</dbReference>
<dbReference type="Gene3D" id="3.30.420.10">
    <property type="entry name" value="Ribonuclease H-like superfamily/Ribonuclease H"/>
    <property type="match status" value="1"/>
</dbReference>
<dbReference type="Pfam" id="PF21762">
    <property type="entry name" value="DEDDh_C"/>
    <property type="match status" value="1"/>
</dbReference>
<dbReference type="OrthoDB" id="5953249at2759"/>
<sequence length="281" mass="31185">MWPYNPNILGEALALPPLPVSRDVPYHLLHLKQDSDIKSRPSNYSDIVFSSVDFENLEGIRSHAHCTGLYRRTHAQVGVSILDTKSLSASIPPQEAINSFNFVIGRSSSTHRRVEKKFLFGETQRIRLPGIVSSLEQLLDRDRNLVLVGHRIARDHTLLKVLGFDLETSVFGVLDTGDLAQYIFGGPKLRLRSLLTELKCPFDNLHCAGNDAHFALRALLLLAVQSYLGFDVDDVARDRLKMLQAIGLAPLPLPCLSTPIVAALAKEDKEDGIDKSTRAET</sequence>
<protein>
    <recommendedName>
        <fullName evidence="1">Gfd2/YDR514C-like C-terminal domain-containing protein</fullName>
    </recommendedName>
</protein>
<dbReference type="InterPro" id="IPR048519">
    <property type="entry name" value="Gfd2/YDR514C-like_C"/>
</dbReference>
<evidence type="ECO:0000313" key="2">
    <source>
        <dbReference type="EMBL" id="PMD21492.1"/>
    </source>
</evidence>
<accession>A0A2J6Q5D3</accession>
<dbReference type="PANTHER" id="PTHR28083">
    <property type="entry name" value="GOOD FOR FULL DBP5 ACTIVITY PROTEIN 2"/>
    <property type="match status" value="1"/>
</dbReference>
<gene>
    <name evidence="2" type="ORF">NA56DRAFT_127805</name>
</gene>
<dbReference type="Proteomes" id="UP000235672">
    <property type="component" value="Unassembled WGS sequence"/>
</dbReference>
<name>A0A2J6Q5D3_9HELO</name>
<feature type="domain" description="Gfd2/YDR514C-like C-terminal" evidence="1">
    <location>
        <begin position="76"/>
        <end position="221"/>
    </location>
</feature>
<dbReference type="SUPFAM" id="SSF53098">
    <property type="entry name" value="Ribonuclease H-like"/>
    <property type="match status" value="1"/>
</dbReference>
<keyword evidence="3" id="KW-1185">Reference proteome</keyword>
<organism evidence="2 3">
    <name type="scientific">Hyaloscypha hepaticicola</name>
    <dbReference type="NCBI Taxonomy" id="2082293"/>
    <lineage>
        <taxon>Eukaryota</taxon>
        <taxon>Fungi</taxon>
        <taxon>Dikarya</taxon>
        <taxon>Ascomycota</taxon>
        <taxon>Pezizomycotina</taxon>
        <taxon>Leotiomycetes</taxon>
        <taxon>Helotiales</taxon>
        <taxon>Hyaloscyphaceae</taxon>
        <taxon>Hyaloscypha</taxon>
    </lineage>
</organism>
<proteinExistence type="predicted"/>
<dbReference type="AlphaFoldDB" id="A0A2J6Q5D3"/>
<evidence type="ECO:0000313" key="3">
    <source>
        <dbReference type="Proteomes" id="UP000235672"/>
    </source>
</evidence>